<accession>A0ABW3VBH5</accession>
<feature type="region of interest" description="Disordered" evidence="1">
    <location>
        <begin position="110"/>
        <end position="146"/>
    </location>
</feature>
<keyword evidence="3" id="KW-1185">Reference proteome</keyword>
<dbReference type="RefSeq" id="WP_339122509.1">
    <property type="nucleotide sequence ID" value="NZ_BAABKS010000017.1"/>
</dbReference>
<dbReference type="EC" id="3.1.2.-" evidence="2"/>
<dbReference type="Proteomes" id="UP001597182">
    <property type="component" value="Unassembled WGS sequence"/>
</dbReference>
<comment type="caution">
    <text evidence="2">The sequence shown here is derived from an EMBL/GenBank/DDBJ whole genome shotgun (WGS) entry which is preliminary data.</text>
</comment>
<dbReference type="GO" id="GO:0016787">
    <property type="term" value="F:hydrolase activity"/>
    <property type="evidence" value="ECO:0007669"/>
    <property type="project" value="UniProtKB-KW"/>
</dbReference>
<proteinExistence type="predicted"/>
<dbReference type="SUPFAM" id="SSF54637">
    <property type="entry name" value="Thioesterase/thiol ester dehydrase-isomerase"/>
    <property type="match status" value="1"/>
</dbReference>
<gene>
    <name evidence="2" type="ORF">ACFQ34_02070</name>
</gene>
<dbReference type="EMBL" id="JBHTMB010000012">
    <property type="protein sequence ID" value="MFD1232060.1"/>
    <property type="molecule type" value="Genomic_DNA"/>
</dbReference>
<sequence>MTAAATRPTVTIGRTVEWSDTDASGHYYNGVVLRWVEAAEAELLGRLGLADLFGRIPRVRFEADFRARLWFGDRVEIDLTVGHVGTTSMRYDFAVRAGSTVAATGSTTVVHATPDSPTANPWPPRVRSALAAGRAHGSAQPLADAP</sequence>
<evidence type="ECO:0000313" key="2">
    <source>
        <dbReference type="EMBL" id="MFD1232060.1"/>
    </source>
</evidence>
<dbReference type="InterPro" id="IPR029069">
    <property type="entry name" value="HotDog_dom_sf"/>
</dbReference>
<name>A0ABW3VBH5_9PSEU</name>
<dbReference type="Gene3D" id="3.10.129.10">
    <property type="entry name" value="Hotdog Thioesterase"/>
    <property type="match status" value="1"/>
</dbReference>
<dbReference type="CDD" id="cd00586">
    <property type="entry name" value="4HBT"/>
    <property type="match status" value="1"/>
</dbReference>
<evidence type="ECO:0000256" key="1">
    <source>
        <dbReference type="SAM" id="MobiDB-lite"/>
    </source>
</evidence>
<organism evidence="2 3">
    <name type="scientific">Pseudonocardia benzenivorans</name>
    <dbReference type="NCBI Taxonomy" id="228005"/>
    <lineage>
        <taxon>Bacteria</taxon>
        <taxon>Bacillati</taxon>
        <taxon>Actinomycetota</taxon>
        <taxon>Actinomycetes</taxon>
        <taxon>Pseudonocardiales</taxon>
        <taxon>Pseudonocardiaceae</taxon>
        <taxon>Pseudonocardia</taxon>
    </lineage>
</organism>
<protein>
    <submittedName>
        <fullName evidence="2">Acyl-CoA thioesterase</fullName>
        <ecNumber evidence="2">3.1.2.-</ecNumber>
    </submittedName>
</protein>
<evidence type="ECO:0000313" key="3">
    <source>
        <dbReference type="Proteomes" id="UP001597182"/>
    </source>
</evidence>
<reference evidence="3" key="1">
    <citation type="journal article" date="2019" name="Int. J. Syst. Evol. Microbiol.">
        <title>The Global Catalogue of Microorganisms (GCM) 10K type strain sequencing project: providing services to taxonomists for standard genome sequencing and annotation.</title>
        <authorList>
            <consortium name="The Broad Institute Genomics Platform"/>
            <consortium name="The Broad Institute Genome Sequencing Center for Infectious Disease"/>
            <person name="Wu L."/>
            <person name="Ma J."/>
        </authorList>
    </citation>
    <scope>NUCLEOTIDE SEQUENCE [LARGE SCALE GENOMIC DNA]</scope>
    <source>
        <strain evidence="3">CCUG 49018</strain>
    </source>
</reference>
<keyword evidence="2" id="KW-0378">Hydrolase</keyword>
<dbReference type="Pfam" id="PF13279">
    <property type="entry name" value="4HBT_2"/>
    <property type="match status" value="1"/>
</dbReference>